<proteinExistence type="inferred from homology"/>
<keyword evidence="2 6" id="KW-0812">Transmembrane</keyword>
<accession>V5SHK0</accession>
<organism evidence="8 9">
    <name type="scientific">Hyphomicrobium nitrativorans NL23</name>
    <dbReference type="NCBI Taxonomy" id="1029756"/>
    <lineage>
        <taxon>Bacteria</taxon>
        <taxon>Pseudomonadati</taxon>
        <taxon>Pseudomonadota</taxon>
        <taxon>Alphaproteobacteria</taxon>
        <taxon>Hyphomicrobiales</taxon>
        <taxon>Hyphomicrobiaceae</taxon>
        <taxon>Hyphomicrobium</taxon>
    </lineage>
</organism>
<dbReference type="SMART" id="SM00271">
    <property type="entry name" value="DnaJ"/>
    <property type="match status" value="1"/>
</dbReference>
<dbReference type="SUPFAM" id="SSF46565">
    <property type="entry name" value="Chaperone J-domain"/>
    <property type="match status" value="1"/>
</dbReference>
<dbReference type="FunFam" id="1.10.287.110:FF:000001">
    <property type="entry name" value="Import inner membrane translocase subunit tim14"/>
    <property type="match status" value="1"/>
</dbReference>
<reference evidence="8 9" key="1">
    <citation type="journal article" date="2014" name="Genome Announc.">
        <title>Complete Genome Sequence of Hyphomicrobium nitrativorans Strain NL23, a Denitrifying Bacterium Isolated from Biofilm of a Methanol-Fed Denitrification System Treating Seawater at the Montreal Biodome.</title>
        <authorList>
            <person name="Martineau C."/>
            <person name="Villeneuve C."/>
            <person name="Mauffrey F."/>
            <person name="Villemur R."/>
        </authorList>
    </citation>
    <scope>NUCLEOTIDE SEQUENCE [LARGE SCALE GENOMIC DNA]</scope>
    <source>
        <strain evidence="8">NL23</strain>
    </source>
</reference>
<feature type="transmembrane region" description="Helical" evidence="6">
    <location>
        <begin position="40"/>
        <end position="68"/>
    </location>
</feature>
<dbReference type="GO" id="GO:0016020">
    <property type="term" value="C:membrane"/>
    <property type="evidence" value="ECO:0007669"/>
    <property type="project" value="UniProtKB-SubCell"/>
</dbReference>
<dbReference type="PROSITE" id="PS50076">
    <property type="entry name" value="DNAJ_2"/>
    <property type="match status" value="1"/>
</dbReference>
<dbReference type="Proteomes" id="UP000018542">
    <property type="component" value="Chromosome"/>
</dbReference>
<dbReference type="InterPro" id="IPR001623">
    <property type="entry name" value="DnaJ_domain"/>
</dbReference>
<evidence type="ECO:0000256" key="2">
    <source>
        <dbReference type="ARBA" id="ARBA00022692"/>
    </source>
</evidence>
<dbReference type="Pfam" id="PF00226">
    <property type="entry name" value="DnaJ"/>
    <property type="match status" value="1"/>
</dbReference>
<keyword evidence="9" id="KW-1185">Reference proteome</keyword>
<name>V5SHK0_9HYPH</name>
<dbReference type="PANTHER" id="PTHR12763:SF28">
    <property type="entry name" value="GEO10507P1-RELATED"/>
    <property type="match status" value="1"/>
</dbReference>
<dbReference type="OrthoDB" id="9811070at2"/>
<dbReference type="RefSeq" id="WP_023788324.1">
    <property type="nucleotide sequence ID" value="NC_022997.1"/>
</dbReference>
<dbReference type="AlphaFoldDB" id="V5SHK0"/>
<evidence type="ECO:0000256" key="6">
    <source>
        <dbReference type="SAM" id="Phobius"/>
    </source>
</evidence>
<dbReference type="InterPro" id="IPR036869">
    <property type="entry name" value="J_dom_sf"/>
</dbReference>
<keyword evidence="3 6" id="KW-1133">Transmembrane helix</keyword>
<sequence length="232" mass="24749">MTFLLLGLAALVVVLLSISGFTRANPAVLARQLKLVGGALALAAAAILLLRGAAGAASVLGMLGAWLLGWGGGVLGPSGPTRKSPGQSSEVRTEYLAMELDHDTGAMSGRVLKGMFAGRDLESLKPAEAALLWQDCRMADPQSAQLIEAYLDRIHPTWREDVQRGEREMRGGDGRMTPEEACDILGLSPGATEEDIRRAHRELMLKLHPDRGGSTYLAAQVNEAKDVLLDRV</sequence>
<dbReference type="PATRIC" id="fig|1029756.8.peg.3144"/>
<evidence type="ECO:0000256" key="4">
    <source>
        <dbReference type="ARBA" id="ARBA00023136"/>
    </source>
</evidence>
<dbReference type="STRING" id="1029756.W911_15090"/>
<evidence type="ECO:0000256" key="1">
    <source>
        <dbReference type="ARBA" id="ARBA00004167"/>
    </source>
</evidence>
<feature type="domain" description="J" evidence="7">
    <location>
        <begin position="180"/>
        <end position="232"/>
    </location>
</feature>
<comment type="similarity">
    <text evidence="5">Belongs to the TIM14 family.</text>
</comment>
<dbReference type="PANTHER" id="PTHR12763">
    <property type="match status" value="1"/>
</dbReference>
<evidence type="ECO:0000256" key="3">
    <source>
        <dbReference type="ARBA" id="ARBA00022989"/>
    </source>
</evidence>
<dbReference type="EMBL" id="CP006912">
    <property type="protein sequence ID" value="AHB49419.1"/>
    <property type="molecule type" value="Genomic_DNA"/>
</dbReference>
<evidence type="ECO:0000313" key="9">
    <source>
        <dbReference type="Proteomes" id="UP000018542"/>
    </source>
</evidence>
<evidence type="ECO:0000259" key="7">
    <source>
        <dbReference type="PROSITE" id="PS50076"/>
    </source>
</evidence>
<protein>
    <submittedName>
        <fullName evidence="8">Molecular chaperone DnaJ</fullName>
    </submittedName>
</protein>
<evidence type="ECO:0000313" key="8">
    <source>
        <dbReference type="EMBL" id="AHB49419.1"/>
    </source>
</evidence>
<dbReference type="HOGENOM" id="CLU_017633_13_1_5"/>
<comment type="subcellular location">
    <subcellularLocation>
        <location evidence="1">Membrane</location>
        <topology evidence="1">Single-pass membrane protein</topology>
    </subcellularLocation>
</comment>
<dbReference type="KEGG" id="hni:W911_15090"/>
<evidence type="ECO:0000256" key="5">
    <source>
        <dbReference type="ARBA" id="ARBA00038105"/>
    </source>
</evidence>
<keyword evidence="4 6" id="KW-0472">Membrane</keyword>
<dbReference type="CDD" id="cd06257">
    <property type="entry name" value="DnaJ"/>
    <property type="match status" value="1"/>
</dbReference>
<dbReference type="Gene3D" id="1.10.287.110">
    <property type="entry name" value="DnaJ domain"/>
    <property type="match status" value="1"/>
</dbReference>
<gene>
    <name evidence="8" type="ORF">W911_15090</name>
</gene>